<evidence type="ECO:0000313" key="1">
    <source>
        <dbReference type="EMBL" id="QJA49995.1"/>
    </source>
</evidence>
<protein>
    <submittedName>
        <fullName evidence="1">Uncharacterized protein</fullName>
    </submittedName>
</protein>
<evidence type="ECO:0000313" key="3">
    <source>
        <dbReference type="EMBL" id="QJA95136.1"/>
    </source>
</evidence>
<dbReference type="AlphaFoldDB" id="A0A6H1ZRU4"/>
<dbReference type="EMBL" id="MT143288">
    <property type="protein sequence ID" value="QJA95136.1"/>
    <property type="molecule type" value="Genomic_DNA"/>
</dbReference>
<proteinExistence type="predicted"/>
<dbReference type="EMBL" id="MT144168">
    <property type="protein sequence ID" value="QJA49995.1"/>
    <property type="molecule type" value="Genomic_DNA"/>
</dbReference>
<name>A0A6H1ZRU4_9ZZZZ</name>
<organism evidence="1">
    <name type="scientific">viral metagenome</name>
    <dbReference type="NCBI Taxonomy" id="1070528"/>
    <lineage>
        <taxon>unclassified sequences</taxon>
        <taxon>metagenomes</taxon>
        <taxon>organismal metagenomes</taxon>
    </lineage>
</organism>
<reference evidence="1" key="1">
    <citation type="submission" date="2020-03" db="EMBL/GenBank/DDBJ databases">
        <title>The deep terrestrial virosphere.</title>
        <authorList>
            <person name="Holmfeldt K."/>
            <person name="Nilsson E."/>
            <person name="Simone D."/>
            <person name="Lopez-Fernandez M."/>
            <person name="Wu X."/>
            <person name="de Brujin I."/>
            <person name="Lundin D."/>
            <person name="Andersson A."/>
            <person name="Bertilsson S."/>
            <person name="Dopson M."/>
        </authorList>
    </citation>
    <scope>NUCLEOTIDE SEQUENCE</scope>
    <source>
        <strain evidence="2">MM415A01477</strain>
        <strain evidence="3">MM415B03646</strain>
        <strain evidence="1">TM448A01550</strain>
    </source>
</reference>
<accession>A0A6H1ZRU4</accession>
<sequence>MSKLTTLQSREQELAEALCAVRRDIKVVKEQGVDVTGECKAVLLEEFGTIRLALEHKGNIIIRAGAGEAMSMTSFAQEHGYSMKNGRKATRGSFFTVSKKCC</sequence>
<dbReference type="EMBL" id="MT142233">
    <property type="protein sequence ID" value="QJA76606.1"/>
    <property type="molecule type" value="Genomic_DNA"/>
</dbReference>
<gene>
    <name evidence="2" type="ORF">MM415A01477_0025</name>
    <name evidence="3" type="ORF">MM415B03646_0015</name>
    <name evidence="1" type="ORF">TM448A01550_0010</name>
</gene>
<evidence type="ECO:0000313" key="2">
    <source>
        <dbReference type="EMBL" id="QJA76606.1"/>
    </source>
</evidence>